<dbReference type="EMBL" id="KI913990">
    <property type="protein sequence ID" value="ETV93728.1"/>
    <property type="molecule type" value="Genomic_DNA"/>
</dbReference>
<evidence type="ECO:0008006" key="2">
    <source>
        <dbReference type="Google" id="ProtNLM"/>
    </source>
</evidence>
<proteinExistence type="predicted"/>
<dbReference type="RefSeq" id="XP_008877769.1">
    <property type="nucleotide sequence ID" value="XM_008879547.1"/>
</dbReference>
<reference evidence="1" key="1">
    <citation type="submission" date="2013-12" db="EMBL/GenBank/DDBJ databases">
        <title>The Genome Sequence of Aphanomyces invadans NJM9701.</title>
        <authorList>
            <consortium name="The Broad Institute Genomics Platform"/>
            <person name="Russ C."/>
            <person name="Tyler B."/>
            <person name="van West P."/>
            <person name="Dieguez-Uribeondo J."/>
            <person name="Young S.K."/>
            <person name="Zeng Q."/>
            <person name="Gargeya S."/>
            <person name="Fitzgerald M."/>
            <person name="Abouelleil A."/>
            <person name="Alvarado L."/>
            <person name="Chapman S.B."/>
            <person name="Gainer-Dewar J."/>
            <person name="Goldberg J."/>
            <person name="Griggs A."/>
            <person name="Gujja S."/>
            <person name="Hansen M."/>
            <person name="Howarth C."/>
            <person name="Imamovic A."/>
            <person name="Ireland A."/>
            <person name="Larimer J."/>
            <person name="McCowan C."/>
            <person name="Murphy C."/>
            <person name="Pearson M."/>
            <person name="Poon T.W."/>
            <person name="Priest M."/>
            <person name="Roberts A."/>
            <person name="Saif S."/>
            <person name="Shea T."/>
            <person name="Sykes S."/>
            <person name="Wortman J."/>
            <person name="Nusbaum C."/>
            <person name="Birren B."/>
        </authorList>
    </citation>
    <scope>NUCLEOTIDE SEQUENCE [LARGE SCALE GENOMIC DNA]</scope>
    <source>
        <strain evidence="1">NJM9701</strain>
    </source>
</reference>
<dbReference type="OrthoDB" id="125057at2759"/>
<dbReference type="PANTHER" id="PTHR40866:SF1">
    <property type="entry name" value="BED-TYPE DOMAIN-CONTAINING PROTEIN"/>
    <property type="match status" value="1"/>
</dbReference>
<evidence type="ECO:0000313" key="1">
    <source>
        <dbReference type="EMBL" id="ETV93728.1"/>
    </source>
</evidence>
<dbReference type="PANTHER" id="PTHR40866">
    <property type="entry name" value="BED-TYPE DOMAIN-CONTAINING PROTEIN"/>
    <property type="match status" value="1"/>
</dbReference>
<dbReference type="AlphaFoldDB" id="A0A024TI43"/>
<sequence length="198" mass="22479">MFDGWTLKNEHYVSMFALYMRLGVLQQVLPSVSPLVVSDEAFLEEFSDTVVMHGAQQHSEYMKTILGFSIVELQTSISGTYNCSVNRKLARDVFVPLVCCASRRLNFAVEAHTMIHYHHALQKVQDVVVALTLLNSAVMLRRLRAAITLLIALEDSRNVDKVTELLQWQDVSMKNSREYFDQVVEDFLQCAATGKYGI</sequence>
<accession>A0A024TI43</accession>
<dbReference type="VEuPathDB" id="FungiDB:H310_12489"/>
<name>A0A024TI43_9STRA</name>
<dbReference type="GeneID" id="20089539"/>
<protein>
    <recommendedName>
        <fullName evidence="2">DUF659 domain-containing protein</fullName>
    </recommendedName>
</protein>
<gene>
    <name evidence="1" type="ORF">H310_12489</name>
</gene>
<organism evidence="1">
    <name type="scientific">Aphanomyces invadans</name>
    <dbReference type="NCBI Taxonomy" id="157072"/>
    <lineage>
        <taxon>Eukaryota</taxon>
        <taxon>Sar</taxon>
        <taxon>Stramenopiles</taxon>
        <taxon>Oomycota</taxon>
        <taxon>Saprolegniomycetes</taxon>
        <taxon>Saprolegniales</taxon>
        <taxon>Verrucalvaceae</taxon>
        <taxon>Aphanomyces</taxon>
    </lineage>
</organism>